<keyword evidence="1" id="KW-0812">Transmembrane</keyword>
<gene>
    <name evidence="3" type="ORF">DW204_07155</name>
</gene>
<dbReference type="InterPro" id="IPR011528">
    <property type="entry name" value="NERD"/>
</dbReference>
<evidence type="ECO:0000259" key="2">
    <source>
        <dbReference type="PROSITE" id="PS50965"/>
    </source>
</evidence>
<proteinExistence type="predicted"/>
<organism evidence="3 4">
    <name type="scientific">Phocaeicola plebeius</name>
    <dbReference type="NCBI Taxonomy" id="310297"/>
    <lineage>
        <taxon>Bacteria</taxon>
        <taxon>Pseudomonadati</taxon>
        <taxon>Bacteroidota</taxon>
        <taxon>Bacteroidia</taxon>
        <taxon>Bacteroidales</taxon>
        <taxon>Bacteroidaceae</taxon>
        <taxon>Phocaeicola</taxon>
    </lineage>
</organism>
<reference evidence="3 4" key="1">
    <citation type="submission" date="2018-08" db="EMBL/GenBank/DDBJ databases">
        <title>A genome reference for cultivated species of the human gut microbiota.</title>
        <authorList>
            <person name="Zou Y."/>
            <person name="Xue W."/>
            <person name="Luo G."/>
        </authorList>
    </citation>
    <scope>NUCLEOTIDE SEQUENCE [LARGE SCALE GENOMIC DNA]</scope>
    <source>
        <strain evidence="3 4">AM17-44</strain>
    </source>
</reference>
<name>A0A414X0W7_9BACT</name>
<dbReference type="AlphaFoldDB" id="A0A414X0W7"/>
<evidence type="ECO:0000256" key="1">
    <source>
        <dbReference type="SAM" id="Phobius"/>
    </source>
</evidence>
<feature type="transmembrane region" description="Helical" evidence="1">
    <location>
        <begin position="6"/>
        <end position="28"/>
    </location>
</feature>
<evidence type="ECO:0000313" key="3">
    <source>
        <dbReference type="EMBL" id="RHH45785.1"/>
    </source>
</evidence>
<dbReference type="EMBL" id="QRJS01000013">
    <property type="protein sequence ID" value="RHH45785.1"/>
    <property type="molecule type" value="Genomic_DNA"/>
</dbReference>
<dbReference type="Pfam" id="PF08378">
    <property type="entry name" value="NERD"/>
    <property type="match status" value="1"/>
</dbReference>
<keyword evidence="1" id="KW-0472">Membrane</keyword>
<evidence type="ECO:0000313" key="4">
    <source>
        <dbReference type="Proteomes" id="UP000284998"/>
    </source>
</evidence>
<comment type="caution">
    <text evidence="3">The sequence shown here is derived from an EMBL/GenBank/DDBJ whole genome shotgun (WGS) entry which is preliminary data.</text>
</comment>
<dbReference type="Proteomes" id="UP000284998">
    <property type="component" value="Unassembled WGS sequence"/>
</dbReference>
<feature type="domain" description="NERD" evidence="2">
    <location>
        <begin position="45"/>
        <end position="164"/>
    </location>
</feature>
<keyword evidence="1" id="KW-1133">Transmembrane helix</keyword>
<sequence length="258" mass="30180">MELLFLYKSFMEYLLLSLIIAVAIVSYLSHRRDMKLLCSVSSPTRGTRSERKLIIKMLKKGVHPKAIFHDLYLKRKSGSYSQIDLVVATPQGLVAIEVKDYSGWLFGSERQRYWTQILNYGKEKYRFYNPIMQNAGHIKALKEQSAQFAQLPIYNIVLFDGDCTLKDVSYSQFGTFVGYAGNIMRVLKTIKGFGEAEYTDKKEVARVLREAVRNGENPAIVANHVADVQNRNWDCPRPVINWFPRFFRIFRWRRWIRF</sequence>
<accession>A0A414X0W7</accession>
<protein>
    <submittedName>
        <fullName evidence="3">NERD domain-containing protein</fullName>
    </submittedName>
</protein>
<dbReference type="PROSITE" id="PS50965">
    <property type="entry name" value="NERD"/>
    <property type="match status" value="1"/>
</dbReference>